<proteinExistence type="inferred from homology"/>
<dbReference type="SUPFAM" id="SSF55469">
    <property type="entry name" value="FMN-dependent nitroreductase-like"/>
    <property type="match status" value="1"/>
</dbReference>
<keyword evidence="4" id="KW-0560">Oxidoreductase</keyword>
<evidence type="ECO:0000313" key="6">
    <source>
        <dbReference type="EMBL" id="CAB4241753.1"/>
    </source>
</evidence>
<sequence>MKTRLSAYQTRFGAPITEPAAKTTAVIEQQLKRSTCRSFKPGTLEDGVLELLMASAQSAASSGFLQTYSVLSLTTPEEKAKLFTTAQSRKAIGAVDGQNVGAINNCSVFLIWIADLHRVDFILRNTVSDPELLKQPTRAEYHLKAVIDATLASQAFAISAESMGLGVMYCGAIRQIHAEHFEQEFNFPKLTFPIFGMAVGYPGDDFVSRPKPRLSTDIVLHKGKYNTLDNMDDLTEYNKIYEDKFDYFTRLAERMSVSYDKTAVSNSLKQMGFNFD</sequence>
<evidence type="ECO:0000259" key="5">
    <source>
        <dbReference type="Pfam" id="PF00881"/>
    </source>
</evidence>
<dbReference type="PANTHER" id="PTHR43425:SF2">
    <property type="entry name" value="OXYGEN-INSENSITIVE NADPH NITROREDUCTASE"/>
    <property type="match status" value="1"/>
</dbReference>
<evidence type="ECO:0000256" key="2">
    <source>
        <dbReference type="ARBA" id="ARBA00022630"/>
    </source>
</evidence>
<dbReference type="PANTHER" id="PTHR43425">
    <property type="entry name" value="OXYGEN-INSENSITIVE NADPH NITROREDUCTASE"/>
    <property type="match status" value="1"/>
</dbReference>
<keyword evidence="2" id="KW-0285">Flavoprotein</keyword>
<comment type="similarity">
    <text evidence="1">Belongs to the flavin oxidoreductase frp family.</text>
</comment>
<dbReference type="InterPro" id="IPR029479">
    <property type="entry name" value="Nitroreductase"/>
</dbReference>
<evidence type="ECO:0000256" key="4">
    <source>
        <dbReference type="ARBA" id="ARBA00023002"/>
    </source>
</evidence>
<organism evidence="6">
    <name type="scientific">uncultured Caudovirales phage</name>
    <dbReference type="NCBI Taxonomy" id="2100421"/>
    <lineage>
        <taxon>Viruses</taxon>
        <taxon>Duplodnaviria</taxon>
        <taxon>Heunggongvirae</taxon>
        <taxon>Uroviricota</taxon>
        <taxon>Caudoviricetes</taxon>
        <taxon>Peduoviridae</taxon>
        <taxon>Maltschvirus</taxon>
        <taxon>Maltschvirus maltsch</taxon>
    </lineage>
</organism>
<protein>
    <submittedName>
        <fullName evidence="6">NfnB Nitroreductase</fullName>
    </submittedName>
</protein>
<dbReference type="GO" id="GO:0016491">
    <property type="term" value="F:oxidoreductase activity"/>
    <property type="evidence" value="ECO:0007669"/>
    <property type="project" value="UniProtKB-KW"/>
</dbReference>
<feature type="domain" description="Nitroreductase" evidence="5">
    <location>
        <begin position="32"/>
        <end position="201"/>
    </location>
</feature>
<evidence type="ECO:0000256" key="3">
    <source>
        <dbReference type="ARBA" id="ARBA00022643"/>
    </source>
</evidence>
<dbReference type="InterPro" id="IPR000415">
    <property type="entry name" value="Nitroreductase-like"/>
</dbReference>
<gene>
    <name evidence="6" type="ORF">UFOVP71_291</name>
</gene>
<dbReference type="Pfam" id="PF00881">
    <property type="entry name" value="Nitroreductase"/>
    <property type="match status" value="1"/>
</dbReference>
<dbReference type="Gene3D" id="3.40.109.10">
    <property type="entry name" value="NADH Oxidase"/>
    <property type="match status" value="1"/>
</dbReference>
<reference evidence="6" key="1">
    <citation type="submission" date="2020-05" db="EMBL/GenBank/DDBJ databases">
        <authorList>
            <person name="Chiriac C."/>
            <person name="Salcher M."/>
            <person name="Ghai R."/>
            <person name="Kavagutti S V."/>
        </authorList>
    </citation>
    <scope>NUCLEOTIDE SEQUENCE</scope>
</reference>
<keyword evidence="3" id="KW-0288">FMN</keyword>
<dbReference type="InterPro" id="IPR016446">
    <property type="entry name" value="Flavin_OxRdtase_Frp"/>
</dbReference>
<accession>A0A6J5TAD2</accession>
<dbReference type="EMBL" id="LR797824">
    <property type="protein sequence ID" value="CAB4241753.1"/>
    <property type="molecule type" value="Genomic_DNA"/>
</dbReference>
<name>A0A6J5TAD2_9CAUD</name>
<evidence type="ECO:0000256" key="1">
    <source>
        <dbReference type="ARBA" id="ARBA00008366"/>
    </source>
</evidence>